<dbReference type="Proteomes" id="UP000199594">
    <property type="component" value="Unassembled WGS sequence"/>
</dbReference>
<reference evidence="2 3" key="1">
    <citation type="submission" date="2016-10" db="EMBL/GenBank/DDBJ databases">
        <authorList>
            <person name="de Groot N.N."/>
        </authorList>
    </citation>
    <scope>NUCLEOTIDE SEQUENCE [LARGE SCALE GENOMIC DNA]</scope>
    <source>
        <strain evidence="2 3">CGMCC 1.6493</strain>
    </source>
</reference>
<dbReference type="SUPFAM" id="SSF143744">
    <property type="entry name" value="GlcG-like"/>
    <property type="match status" value="1"/>
</dbReference>
<dbReference type="RefSeq" id="WP_089850918.1">
    <property type="nucleotide sequence ID" value="NZ_FPAQ01000030.1"/>
</dbReference>
<evidence type="ECO:0000256" key="1">
    <source>
        <dbReference type="SAM" id="SignalP"/>
    </source>
</evidence>
<dbReference type="InterPro" id="IPR005624">
    <property type="entry name" value="PduO/GlcC-like"/>
</dbReference>
<keyword evidence="1" id="KW-0732">Signal</keyword>
<dbReference type="EMBL" id="FPAQ01000030">
    <property type="protein sequence ID" value="SFT90253.1"/>
    <property type="molecule type" value="Genomic_DNA"/>
</dbReference>
<dbReference type="PANTHER" id="PTHR34309:SF10">
    <property type="entry name" value="SLR1406 PROTEIN"/>
    <property type="match status" value="1"/>
</dbReference>
<protein>
    <submittedName>
        <fullName evidence="2">Uncharacterized conserved protein GlcG, DUF336 family</fullName>
    </submittedName>
</protein>
<dbReference type="Gene3D" id="3.30.450.150">
    <property type="entry name" value="Haem-degrading domain"/>
    <property type="match status" value="1"/>
</dbReference>
<feature type="chain" id="PRO_5011694167" evidence="1">
    <location>
        <begin position="23"/>
        <end position="169"/>
    </location>
</feature>
<dbReference type="InterPro" id="IPR038084">
    <property type="entry name" value="PduO/GlcC-like_sf"/>
</dbReference>
<organism evidence="2 3">
    <name type="scientific">Halomonas saccharevitans</name>
    <dbReference type="NCBI Taxonomy" id="416872"/>
    <lineage>
        <taxon>Bacteria</taxon>
        <taxon>Pseudomonadati</taxon>
        <taxon>Pseudomonadota</taxon>
        <taxon>Gammaproteobacteria</taxon>
        <taxon>Oceanospirillales</taxon>
        <taxon>Halomonadaceae</taxon>
        <taxon>Halomonas</taxon>
    </lineage>
</organism>
<feature type="signal peptide" evidence="1">
    <location>
        <begin position="1"/>
        <end position="22"/>
    </location>
</feature>
<dbReference type="PANTHER" id="PTHR34309">
    <property type="entry name" value="SLR1406 PROTEIN"/>
    <property type="match status" value="1"/>
</dbReference>
<accession>A0A1I7BSZ5</accession>
<evidence type="ECO:0000313" key="3">
    <source>
        <dbReference type="Proteomes" id="UP000199594"/>
    </source>
</evidence>
<dbReference type="Pfam" id="PF03928">
    <property type="entry name" value="HbpS-like"/>
    <property type="match status" value="1"/>
</dbReference>
<proteinExistence type="predicted"/>
<dbReference type="InterPro" id="IPR052517">
    <property type="entry name" value="GlcG_carb_metab_protein"/>
</dbReference>
<dbReference type="AlphaFoldDB" id="A0A1I7BSZ5"/>
<gene>
    <name evidence="2" type="ORF">SAMN04487956_1305</name>
</gene>
<dbReference type="OrthoDB" id="6464887at2"/>
<sequence length="169" mass="16932">MTSRLARLPLLGAAMLAGSVLADTGAGLTQQNMSLELANRLVDSTLEACNADGRTAVVAAVDRGGNLVALQRDDNIGPHNTVAAQRKAFTSLSTGTSSRALSKIARDDPESANLNTLDELLLLGGGVPVTIDGEVIGALGVAGAGGSAIDEGCAISAIEDVLPQANAGQ</sequence>
<evidence type="ECO:0000313" key="2">
    <source>
        <dbReference type="EMBL" id="SFT90253.1"/>
    </source>
</evidence>
<name>A0A1I7BSZ5_9GAMM</name>